<dbReference type="PANTHER" id="PTHR30287">
    <property type="entry name" value="MEMBRANE COMPONENT OF PREDICTED ABC SUPERFAMILY METABOLITE UPTAKE TRANSPORTER"/>
    <property type="match status" value="1"/>
</dbReference>
<evidence type="ECO:0000256" key="2">
    <source>
        <dbReference type="ARBA" id="ARBA00022475"/>
    </source>
</evidence>
<accession>A0A545TN95</accession>
<feature type="transmembrane region" description="Helical" evidence="6">
    <location>
        <begin position="790"/>
        <end position="810"/>
    </location>
</feature>
<name>A0A545TN95_9GAMM</name>
<dbReference type="Pfam" id="PF02687">
    <property type="entry name" value="FtsX"/>
    <property type="match status" value="2"/>
</dbReference>
<dbReference type="InterPro" id="IPR003838">
    <property type="entry name" value="ABC3_permease_C"/>
</dbReference>
<evidence type="ECO:0000256" key="4">
    <source>
        <dbReference type="ARBA" id="ARBA00022989"/>
    </source>
</evidence>
<feature type="transmembrane region" description="Helical" evidence="6">
    <location>
        <begin position="308"/>
        <end position="327"/>
    </location>
</feature>
<evidence type="ECO:0000256" key="5">
    <source>
        <dbReference type="ARBA" id="ARBA00023136"/>
    </source>
</evidence>
<evidence type="ECO:0000313" key="8">
    <source>
        <dbReference type="EMBL" id="TQV78699.1"/>
    </source>
</evidence>
<feature type="transmembrane region" description="Helical" evidence="6">
    <location>
        <begin position="706"/>
        <end position="725"/>
    </location>
</feature>
<dbReference type="PANTHER" id="PTHR30287:SF1">
    <property type="entry name" value="INNER MEMBRANE PROTEIN"/>
    <property type="match status" value="1"/>
</dbReference>
<feature type="domain" description="ABC3 transporter permease C-terminal" evidence="7">
    <location>
        <begin position="259"/>
        <end position="371"/>
    </location>
</feature>
<keyword evidence="2" id="KW-1003">Cell membrane</keyword>
<feature type="transmembrane region" description="Helical" evidence="6">
    <location>
        <begin position="256"/>
        <end position="276"/>
    </location>
</feature>
<evidence type="ECO:0000259" key="7">
    <source>
        <dbReference type="Pfam" id="PF02687"/>
    </source>
</evidence>
<feature type="transmembrane region" description="Helical" evidence="6">
    <location>
        <begin position="746"/>
        <end position="770"/>
    </location>
</feature>
<feature type="transmembrane region" description="Helical" evidence="6">
    <location>
        <begin position="416"/>
        <end position="439"/>
    </location>
</feature>
<sequence>MLALRLLWRNWRSGEVKILAGALLLAVAVVSAIGVFTERLERSLIKESSSFLGADRIVRSSHPIDPDWFAAADEQQVRRAQSILFSSMVFSGDNMHLASVKAVTPGYPLAGTLEISRVPFAVDAADVFVAPGVPAPGEAWVDSRLLPLLDVGIGDTVEVGEKTLTVSHVVIREPDRGDGFSLFGARLMMNAADLDATDVIQPGSRVRYHWLLAGDETRLEGFIRWLEPRLTEHQRIVDLDSAQRGLSTTLNTGRRFLMLAGVVGVLLAGVAIAIAAQRFAGRHVDQVALMKSLGASAWRIRRLYAGQLLLLAIIASLAGLLVGDMVQRLVASALAAVFPVSLGAAPLSAYGVGAITGLVCALFFALPPLWHLPVVPPLKILRREMEVGAVRAWSQGALGLCAVVLLVWLYSGDTRLTAAVVLGLGAVICLAALAAWRLVHAGRYVGMRAGSIWRLALANLQRRRGQSVVQILVFAIALMLLLTLATVRTSLIDEWQVQLPADTPNHFLVNVAPHEVEPIQQLMAAEGVSASFLFPMVRGRLTHINDALPTAQVQREAEVLRREANLSWTETLNPDNKITAGQWWPQWSAERGVGVSVEQEIAERLQLELGDRLRFSIGGLRLDATVASFRSLEWDSMRPNFYFLFSPGALDNYSPMYLTSVYLPPRKKLFVNDLLREFPTVVVVEMDKVIEQIRVIVAQVSRGVELVLWLVLAGGLFVLLAAVNASMDSRLQESGLLRALGSRRGLIMGSLWAEFSALGFFAGVLAVLGAEVLLFGLQTWVLNIPIQPHLLLWVLGPFGGAALVGALGVLSCQRVVTVAPAVVLREVG</sequence>
<evidence type="ECO:0000313" key="9">
    <source>
        <dbReference type="Proteomes" id="UP000319732"/>
    </source>
</evidence>
<keyword evidence="9" id="KW-1185">Reference proteome</keyword>
<dbReference type="InterPro" id="IPR038766">
    <property type="entry name" value="Membrane_comp_ABC_pdt"/>
</dbReference>
<dbReference type="AlphaFoldDB" id="A0A545TN95"/>
<keyword evidence="5 6" id="KW-0472">Membrane</keyword>
<organism evidence="8 9">
    <name type="scientific">Exilibacterium tricleocarpae</name>
    <dbReference type="NCBI Taxonomy" id="2591008"/>
    <lineage>
        <taxon>Bacteria</taxon>
        <taxon>Pseudomonadati</taxon>
        <taxon>Pseudomonadota</taxon>
        <taxon>Gammaproteobacteria</taxon>
        <taxon>Cellvibrionales</taxon>
        <taxon>Cellvibrionaceae</taxon>
        <taxon>Exilibacterium</taxon>
    </lineage>
</organism>
<feature type="transmembrane region" description="Helical" evidence="6">
    <location>
        <begin position="347"/>
        <end position="370"/>
    </location>
</feature>
<comment type="caution">
    <text evidence="8">The sequence shown here is derived from an EMBL/GenBank/DDBJ whole genome shotgun (WGS) entry which is preliminary data.</text>
</comment>
<feature type="transmembrane region" description="Helical" evidence="6">
    <location>
        <begin position="468"/>
        <end position="487"/>
    </location>
</feature>
<evidence type="ECO:0000256" key="1">
    <source>
        <dbReference type="ARBA" id="ARBA00004651"/>
    </source>
</evidence>
<reference evidence="8 9" key="1">
    <citation type="submission" date="2019-06" db="EMBL/GenBank/DDBJ databases">
        <title>Whole genome sequence for Cellvibrionaceae sp. R142.</title>
        <authorList>
            <person name="Wang G."/>
        </authorList>
    </citation>
    <scope>NUCLEOTIDE SEQUENCE [LARGE SCALE GENOMIC DNA]</scope>
    <source>
        <strain evidence="8 9">R142</strain>
    </source>
</reference>
<dbReference type="Proteomes" id="UP000319732">
    <property type="component" value="Unassembled WGS sequence"/>
</dbReference>
<dbReference type="EMBL" id="VHSG01000012">
    <property type="protein sequence ID" value="TQV78699.1"/>
    <property type="molecule type" value="Genomic_DNA"/>
</dbReference>
<proteinExistence type="predicted"/>
<evidence type="ECO:0000256" key="3">
    <source>
        <dbReference type="ARBA" id="ARBA00022692"/>
    </source>
</evidence>
<keyword evidence="3 6" id="KW-0812">Transmembrane</keyword>
<protein>
    <submittedName>
        <fullName evidence="8">FtsX-like permease family protein</fullName>
    </submittedName>
</protein>
<feature type="transmembrane region" description="Helical" evidence="6">
    <location>
        <begin position="390"/>
        <end position="410"/>
    </location>
</feature>
<evidence type="ECO:0000256" key="6">
    <source>
        <dbReference type="SAM" id="Phobius"/>
    </source>
</evidence>
<dbReference type="OrthoDB" id="5292592at2"/>
<keyword evidence="4 6" id="KW-1133">Transmembrane helix</keyword>
<dbReference type="GO" id="GO:0005886">
    <property type="term" value="C:plasma membrane"/>
    <property type="evidence" value="ECO:0007669"/>
    <property type="project" value="UniProtKB-SubCell"/>
</dbReference>
<comment type="subcellular location">
    <subcellularLocation>
        <location evidence="1">Cell membrane</location>
        <topology evidence="1">Multi-pass membrane protein</topology>
    </subcellularLocation>
</comment>
<gene>
    <name evidence="8" type="ORF">FKG94_11765</name>
</gene>
<dbReference type="RefSeq" id="WP_142904486.1">
    <property type="nucleotide sequence ID" value="NZ_ML660093.1"/>
</dbReference>
<feature type="domain" description="ABC3 transporter permease C-terminal" evidence="7">
    <location>
        <begin position="707"/>
        <end position="806"/>
    </location>
</feature>